<dbReference type="InterPro" id="IPR006553">
    <property type="entry name" value="Leu-rich_rpt_Cys-con_subtyp"/>
</dbReference>
<comment type="subcellular location">
    <subcellularLocation>
        <location evidence="1">Cytoplasm</location>
        <location evidence="1">Cytoskeleton</location>
        <location evidence="1">Cilium axoneme</location>
    </subcellularLocation>
</comment>
<evidence type="ECO:0000313" key="4">
    <source>
        <dbReference type="Proteomes" id="UP001165080"/>
    </source>
</evidence>
<dbReference type="Gene3D" id="3.80.10.10">
    <property type="entry name" value="Ribonuclease Inhibitor"/>
    <property type="match status" value="2"/>
</dbReference>
<dbReference type="PANTHER" id="PTHR13318">
    <property type="entry name" value="PARTNER OF PAIRED, ISOFORM B-RELATED"/>
    <property type="match status" value="1"/>
</dbReference>
<dbReference type="InterPro" id="IPR036047">
    <property type="entry name" value="F-box-like_dom_sf"/>
</dbReference>
<dbReference type="OrthoDB" id="536302at2759"/>
<evidence type="ECO:0000256" key="1">
    <source>
        <dbReference type="ARBA" id="ARBA00004430"/>
    </source>
</evidence>
<protein>
    <recommendedName>
        <fullName evidence="2">F-box domain-containing protein</fullName>
    </recommendedName>
</protein>
<keyword evidence="4" id="KW-1185">Reference proteome</keyword>
<dbReference type="SUPFAM" id="SSF81383">
    <property type="entry name" value="F-box domain"/>
    <property type="match status" value="1"/>
</dbReference>
<dbReference type="GO" id="GO:0019005">
    <property type="term" value="C:SCF ubiquitin ligase complex"/>
    <property type="evidence" value="ECO:0007669"/>
    <property type="project" value="TreeGrafter"/>
</dbReference>
<dbReference type="EMBL" id="BRXU01000031">
    <property type="protein sequence ID" value="GLC59984.1"/>
    <property type="molecule type" value="Genomic_DNA"/>
</dbReference>
<gene>
    <name evidence="3" type="primary">PLEST005700</name>
    <name evidence="3" type="ORF">PLESTB_001560800</name>
</gene>
<dbReference type="InterPro" id="IPR057207">
    <property type="entry name" value="FBXL15_LRR"/>
</dbReference>
<dbReference type="GO" id="GO:0005930">
    <property type="term" value="C:axoneme"/>
    <property type="evidence" value="ECO:0007669"/>
    <property type="project" value="UniProtKB-SubCell"/>
</dbReference>
<dbReference type="Proteomes" id="UP001165080">
    <property type="component" value="Unassembled WGS sequence"/>
</dbReference>
<organism evidence="3 4">
    <name type="scientific">Pleodorina starrii</name>
    <dbReference type="NCBI Taxonomy" id="330485"/>
    <lineage>
        <taxon>Eukaryota</taxon>
        <taxon>Viridiplantae</taxon>
        <taxon>Chlorophyta</taxon>
        <taxon>core chlorophytes</taxon>
        <taxon>Chlorophyceae</taxon>
        <taxon>CS clade</taxon>
        <taxon>Chlamydomonadales</taxon>
        <taxon>Volvocaceae</taxon>
        <taxon>Pleodorina</taxon>
    </lineage>
</organism>
<dbReference type="InterPro" id="IPR032675">
    <property type="entry name" value="LRR_dom_sf"/>
</dbReference>
<feature type="domain" description="F-box" evidence="2">
    <location>
        <begin position="15"/>
        <end position="60"/>
    </location>
</feature>
<dbReference type="PROSITE" id="PS50181">
    <property type="entry name" value="FBOX"/>
    <property type="match status" value="1"/>
</dbReference>
<dbReference type="SUPFAM" id="SSF52047">
    <property type="entry name" value="RNI-like"/>
    <property type="match status" value="2"/>
</dbReference>
<name>A0A9W6F889_9CHLO</name>
<sequence length="465" mass="49925">MDLPAVSDEERHGVEYALSSLPWPCLSAILRFLPLRSRIVMSSVSMHFKELIQKETLKDVSCLDVNDLLTSFGATPGQQANNILAWAFRSDLTALRSIAGSGHSCLEPLLAACQLPMGKATLSQLTSLHLDSVNQLQDKHLLELITACPNLETLALPGCGKLTDASAAAISTALPRLREVNCRDWAALTDAGVVALAVGCHDLEDVTLDGCFRVGSESLAALARSCPRLRRLSIAKSYAVTDVALEALGECGGVLEELSLRQCPKVAAVWLLGRCTRLQAVDLSGCANVTGPSLLAMLSGCGACLRSLQLNGCMAVEGGSLGEVGRLCPSLEALNLRGLALQDEHLQELAASCTNLRSLVLAWCTKLTEQGLRPLLARNQELRDLDIEGLYLLTDPLLDSLAECCPRLARLVLRMCHLFSPEAIVRAVGATEVRSLLVSGVMDEASTTDLVARVRQVRPDCILKW</sequence>
<dbReference type="AlphaFoldDB" id="A0A9W6F889"/>
<evidence type="ECO:0000313" key="3">
    <source>
        <dbReference type="EMBL" id="GLC59984.1"/>
    </source>
</evidence>
<dbReference type="Pfam" id="PF00646">
    <property type="entry name" value="F-box"/>
    <property type="match status" value="1"/>
</dbReference>
<dbReference type="PANTHER" id="PTHR13318:SF190">
    <property type="entry name" value="PARTNER OF PAIRED, ISOFORM B"/>
    <property type="match status" value="1"/>
</dbReference>
<reference evidence="3 4" key="1">
    <citation type="journal article" date="2023" name="Commun. Biol.">
        <title>Reorganization of the ancestral sex-determining regions during the evolution of trioecy in Pleodorina starrii.</title>
        <authorList>
            <person name="Takahashi K."/>
            <person name="Suzuki S."/>
            <person name="Kawai-Toyooka H."/>
            <person name="Yamamoto K."/>
            <person name="Hamaji T."/>
            <person name="Ootsuki R."/>
            <person name="Yamaguchi H."/>
            <person name="Kawachi M."/>
            <person name="Higashiyama T."/>
            <person name="Nozaki H."/>
        </authorList>
    </citation>
    <scope>NUCLEOTIDE SEQUENCE [LARGE SCALE GENOMIC DNA]</scope>
    <source>
        <strain evidence="3 4">NIES-4479</strain>
    </source>
</reference>
<comment type="caution">
    <text evidence="3">The sequence shown here is derived from an EMBL/GenBank/DDBJ whole genome shotgun (WGS) entry which is preliminary data.</text>
</comment>
<dbReference type="Pfam" id="PF25372">
    <property type="entry name" value="DUF7885"/>
    <property type="match status" value="2"/>
</dbReference>
<evidence type="ECO:0000259" key="2">
    <source>
        <dbReference type="PROSITE" id="PS50181"/>
    </source>
</evidence>
<dbReference type="GO" id="GO:0031146">
    <property type="term" value="P:SCF-dependent proteasomal ubiquitin-dependent protein catabolic process"/>
    <property type="evidence" value="ECO:0007669"/>
    <property type="project" value="TreeGrafter"/>
</dbReference>
<dbReference type="InterPro" id="IPR001810">
    <property type="entry name" value="F-box_dom"/>
</dbReference>
<accession>A0A9W6F889</accession>
<dbReference type="SMART" id="SM00367">
    <property type="entry name" value="LRR_CC"/>
    <property type="match status" value="9"/>
</dbReference>
<proteinExistence type="predicted"/>